<evidence type="ECO:0000313" key="2">
    <source>
        <dbReference type="Proteomes" id="UP000637628"/>
    </source>
</evidence>
<organism evidence="1 2">
    <name type="scientific">Paractinoplanes durhamensis</name>
    <dbReference type="NCBI Taxonomy" id="113563"/>
    <lineage>
        <taxon>Bacteria</taxon>
        <taxon>Bacillati</taxon>
        <taxon>Actinomycetota</taxon>
        <taxon>Actinomycetes</taxon>
        <taxon>Micromonosporales</taxon>
        <taxon>Micromonosporaceae</taxon>
        <taxon>Paractinoplanes</taxon>
    </lineage>
</organism>
<keyword evidence="2" id="KW-1185">Reference proteome</keyword>
<dbReference type="Proteomes" id="UP000637628">
    <property type="component" value="Unassembled WGS sequence"/>
</dbReference>
<name>A0ABQ3Z038_9ACTN</name>
<comment type="caution">
    <text evidence="1">The sequence shown here is derived from an EMBL/GenBank/DDBJ whole genome shotgun (WGS) entry which is preliminary data.</text>
</comment>
<reference evidence="1 2" key="1">
    <citation type="submission" date="2021-01" db="EMBL/GenBank/DDBJ databases">
        <title>Whole genome shotgun sequence of Actinoplanes durhamensis NBRC 14914.</title>
        <authorList>
            <person name="Komaki H."/>
            <person name="Tamura T."/>
        </authorList>
    </citation>
    <scope>NUCLEOTIDE SEQUENCE [LARGE SCALE GENOMIC DNA]</scope>
    <source>
        <strain evidence="1 2">NBRC 14914</strain>
    </source>
</reference>
<protein>
    <submittedName>
        <fullName evidence="1">Uncharacterized protein</fullName>
    </submittedName>
</protein>
<accession>A0ABQ3Z038</accession>
<sequence length="57" mass="6050">MPGDATETDMVALKGYSLSDLRTDRSPELAEAVRLVLRQVGRPRVNLGGSGPPGRAD</sequence>
<evidence type="ECO:0000313" key="1">
    <source>
        <dbReference type="EMBL" id="GIE03202.1"/>
    </source>
</evidence>
<dbReference type="EMBL" id="BOML01000036">
    <property type="protein sequence ID" value="GIE03202.1"/>
    <property type="molecule type" value="Genomic_DNA"/>
</dbReference>
<gene>
    <name evidence="1" type="ORF">Adu01nite_45520</name>
</gene>
<proteinExistence type="predicted"/>